<dbReference type="KEGG" id="mel:Metbo_0987"/>
<proteinExistence type="predicted"/>
<dbReference type="EMBL" id="CP002551">
    <property type="protein sequence ID" value="ADZ09234.1"/>
    <property type="molecule type" value="Genomic_DNA"/>
</dbReference>
<feature type="transmembrane region" description="Helical" evidence="1">
    <location>
        <begin position="7"/>
        <end position="27"/>
    </location>
</feature>
<name>F0TC83_METLA</name>
<keyword evidence="1" id="KW-0472">Membrane</keyword>
<accession>F0TC83</accession>
<dbReference type="GeneID" id="10277436"/>
<gene>
    <name evidence="2" type="ordered locus">Metbo_0987</name>
</gene>
<dbReference type="HOGENOM" id="CLU_087537_0_0_2"/>
<dbReference type="STRING" id="877455.Metbo_0987"/>
<dbReference type="AlphaFoldDB" id="F0TC83"/>
<dbReference type="Proteomes" id="UP000007490">
    <property type="component" value="Chromosome"/>
</dbReference>
<organism evidence="2 3">
    <name type="scientific">Methanobacterium lacus (strain AL-21)</name>
    <dbReference type="NCBI Taxonomy" id="877455"/>
    <lineage>
        <taxon>Archaea</taxon>
        <taxon>Methanobacteriati</taxon>
        <taxon>Methanobacteriota</taxon>
        <taxon>Methanomada group</taxon>
        <taxon>Methanobacteria</taxon>
        <taxon>Methanobacteriales</taxon>
        <taxon>Methanobacteriaceae</taxon>
        <taxon>Methanobacterium</taxon>
    </lineage>
</organism>
<reference evidence="3" key="1">
    <citation type="submission" date="2011-02" db="EMBL/GenBank/DDBJ databases">
        <title>Complete sequence of Methanobacterium sp. AL-21.</title>
        <authorList>
            <consortium name="US DOE Joint Genome Institute"/>
            <person name="Lucas S."/>
            <person name="Copeland A."/>
            <person name="Lapidus A."/>
            <person name="Cheng J.-F."/>
            <person name="Goodwin L."/>
            <person name="Pitluck S."/>
            <person name="Chertkov O."/>
            <person name="Detter J.C."/>
            <person name="Han C."/>
            <person name="Tapia R."/>
            <person name="Land M."/>
            <person name="Hauser L."/>
            <person name="Kyrpides N."/>
            <person name="Ivanova N."/>
            <person name="Mikhailova N."/>
            <person name="Pagani I."/>
            <person name="Cadillo-Quiroz H."/>
            <person name="Imachi H."/>
            <person name="Zinder S."/>
            <person name="Liu W."/>
            <person name="Woyke T."/>
        </authorList>
    </citation>
    <scope>NUCLEOTIDE SEQUENCE [LARGE SCALE GENOMIC DNA]</scope>
    <source>
        <strain evidence="3">AL-21</strain>
    </source>
</reference>
<sequence>MKILERFSWNIKIAGILIFSSLVLYIVQTMIFREPKTELFYIGINMVFLPIEALIVVIIIQTGINEREKKLMLEKLNMVIGAFFSEVGTELLTEISKFDSKSTKTSKILIINSRWEDEDFEHAKKNINSLAHSLMIIPSNKEVADFLYQSKLFLQDKRMFLLALLENPNLLEHETFTDLLRAVFHLTEELDKRENTYDLPASDCEHLKEDVQRVYDLLIFEWLNYMEHLKNNYRYLFSLAMRTNPFDPNKTVVIKTVESSSNLD</sequence>
<dbReference type="RefSeq" id="WP_013644585.1">
    <property type="nucleotide sequence ID" value="NC_015216.1"/>
</dbReference>
<keyword evidence="3" id="KW-1185">Reference proteome</keyword>
<feature type="transmembrane region" description="Helical" evidence="1">
    <location>
        <begin position="39"/>
        <end position="60"/>
    </location>
</feature>
<evidence type="ECO:0000256" key="1">
    <source>
        <dbReference type="SAM" id="Phobius"/>
    </source>
</evidence>
<protein>
    <submittedName>
        <fullName evidence="2">Uncharacterized protein</fullName>
    </submittedName>
</protein>
<evidence type="ECO:0000313" key="2">
    <source>
        <dbReference type="EMBL" id="ADZ09234.1"/>
    </source>
</evidence>
<evidence type="ECO:0000313" key="3">
    <source>
        <dbReference type="Proteomes" id="UP000007490"/>
    </source>
</evidence>
<reference evidence="2 3" key="2">
    <citation type="journal article" date="2014" name="Int. J. Syst. Evol. Microbiol.">
        <title>Methanobacterium paludis sp. nov. and a novel strain of Methanobacterium lacus isolated from northern peatlands.</title>
        <authorList>
            <person name="Cadillo-Quiroz H."/>
            <person name="Brauer S.L."/>
            <person name="Goodson N."/>
            <person name="Yavitt J.B."/>
            <person name="Zinder S.H."/>
        </authorList>
    </citation>
    <scope>NUCLEOTIDE SEQUENCE [LARGE SCALE GENOMIC DNA]</scope>
    <source>
        <strain evidence="2 3">AL-21</strain>
    </source>
</reference>
<keyword evidence="1" id="KW-1133">Transmembrane helix</keyword>
<dbReference type="OrthoDB" id="56871at2157"/>
<dbReference type="eggNOG" id="arCOG03165">
    <property type="taxonomic scope" value="Archaea"/>
</dbReference>
<keyword evidence="1" id="KW-0812">Transmembrane</keyword>